<dbReference type="Proteomes" id="UP001230268">
    <property type="component" value="Unassembled WGS sequence"/>
</dbReference>
<dbReference type="GO" id="GO:0016192">
    <property type="term" value="P:vesicle-mediated transport"/>
    <property type="evidence" value="ECO:0007669"/>
    <property type="project" value="InterPro"/>
</dbReference>
<keyword evidence="10" id="KW-1185">Reference proteome</keyword>
<evidence type="ECO:0000256" key="7">
    <source>
        <dbReference type="PIRNR" id="PIRNR037094"/>
    </source>
</evidence>
<keyword evidence="3 7" id="KW-0813">Transport</keyword>
<sequence>MTGSARELIRKLRICKSPVEEKAVIARECAEIRSALNGNSNSTRQKIISKLLLIHLMGYSTSFGQVECIKLIASSKFADKRVGYLALNQLLQEDAEVLTLAINSIKMDLSSPNPYVTELALNALASIGNIDMFKELHYDIERLMQSPVVTVRKKAVICAARMLRKLGQMSLIPGPDAIDLAGNYVHVVPSLLVDPNHGVVSAALTVLSALMDYFQMCINYTSIYELLMKTMTALCNEGGNSIGIMFGATNDYEINGVNDPFLKSKLLQLIRKVYEKCRGQITGNQQYFDLINSIVKSATQTNNATNSLLYECARSIYCEINDPKFNQLGKDIVQKFMASHDNNIKYIALGILNNLIGVNLAVGDTNWNIVVQSLRQPDISIRRRALDVALRLVSKETLKPLMQHLFDFLLAASHDLKRESISKIAKAIDLFSDSELYKLETMVKIFTIAGNCVNDNILHSFIASVGKASQANQVKIATKLYYVVGNNLSQDALVQAAIWCLGEYGHLLSDLPQSDLLPDAFPAQPEPVEPAPAESADLISILDDFTPEEPKKEVVELITNGTSGGYKKVVNIIETLARHILTCSLSPSSCANGEYLLTCAGKLCHNVPEESARLMRIVCRFKTHSNVELQQRACELEVLYEHNRMNVLVGSDVVNAVHNIDFASLDITANADRVEPSSFQLLEMTPTVSPPLIQPDPVQQKSAQDKLSTLDFMSFDYPAGDSKAKPSDDFGEFAPF</sequence>
<evidence type="ECO:0000313" key="10">
    <source>
        <dbReference type="Proteomes" id="UP001230268"/>
    </source>
</evidence>
<evidence type="ECO:0000313" key="9">
    <source>
        <dbReference type="EMBL" id="KAK1442780.1"/>
    </source>
</evidence>
<proteinExistence type="inferred from homology"/>
<keyword evidence="7" id="KW-0968">Cytoplasmic vesicle</keyword>
<evidence type="ECO:0000256" key="1">
    <source>
        <dbReference type="ARBA" id="ARBA00004308"/>
    </source>
</evidence>
<comment type="subcellular location">
    <subcellularLocation>
        <location evidence="1">Endomembrane system</location>
    </subcellularLocation>
    <subcellularLocation>
        <location evidence="2">Golgi apparatus</location>
    </subcellularLocation>
</comment>
<organism evidence="9 10">
    <name type="scientific">Babesia gibsoni</name>
    <dbReference type="NCBI Taxonomy" id="33632"/>
    <lineage>
        <taxon>Eukaryota</taxon>
        <taxon>Sar</taxon>
        <taxon>Alveolata</taxon>
        <taxon>Apicomplexa</taxon>
        <taxon>Aconoidasida</taxon>
        <taxon>Piroplasmida</taxon>
        <taxon>Babesiidae</taxon>
        <taxon>Babesia</taxon>
    </lineage>
</organism>
<dbReference type="InterPro" id="IPR011989">
    <property type="entry name" value="ARM-like"/>
</dbReference>
<evidence type="ECO:0000256" key="6">
    <source>
        <dbReference type="ARBA" id="ARBA00023136"/>
    </source>
</evidence>
<dbReference type="PIRSF" id="PIRSF037094">
    <property type="entry name" value="AP1_complex_gamma"/>
    <property type="match status" value="1"/>
</dbReference>
<dbReference type="InterPro" id="IPR017107">
    <property type="entry name" value="AP1_complex_gsu"/>
</dbReference>
<dbReference type="GO" id="GO:0006886">
    <property type="term" value="P:intracellular protein transport"/>
    <property type="evidence" value="ECO:0007669"/>
    <property type="project" value="UniProtKB-UniRule"/>
</dbReference>
<evidence type="ECO:0000256" key="2">
    <source>
        <dbReference type="ARBA" id="ARBA00004555"/>
    </source>
</evidence>
<dbReference type="AlphaFoldDB" id="A0AAD8LSA2"/>
<dbReference type="InterPro" id="IPR016024">
    <property type="entry name" value="ARM-type_fold"/>
</dbReference>
<reference evidence="9" key="1">
    <citation type="submission" date="2023-08" db="EMBL/GenBank/DDBJ databases">
        <title>Draft sequence of the Babesia gibsoni genome.</title>
        <authorList>
            <person name="Yamagishi J.Y."/>
            <person name="Xuan X.X."/>
        </authorList>
    </citation>
    <scope>NUCLEOTIDE SEQUENCE</scope>
    <source>
        <strain evidence="9">Azabu</strain>
    </source>
</reference>
<protein>
    <recommendedName>
        <fullName evidence="7">AP-1 complex subunit gamma</fullName>
    </recommendedName>
</protein>
<dbReference type="Gene3D" id="1.25.10.10">
    <property type="entry name" value="Leucine-rich Repeat Variant"/>
    <property type="match status" value="1"/>
</dbReference>
<name>A0AAD8LSA2_BABGI</name>
<keyword evidence="4 7" id="KW-0653">Protein transport</keyword>
<dbReference type="InterPro" id="IPR002553">
    <property type="entry name" value="Clathrin/coatomer_adapt-like_N"/>
</dbReference>
<dbReference type="PANTHER" id="PTHR22780">
    <property type="entry name" value="ADAPTIN, ALPHA/GAMMA/EPSILON"/>
    <property type="match status" value="1"/>
</dbReference>
<gene>
    <name evidence="9" type="ORF">BgAZ_302980</name>
</gene>
<evidence type="ECO:0000256" key="4">
    <source>
        <dbReference type="ARBA" id="ARBA00022927"/>
    </source>
</evidence>
<dbReference type="Pfam" id="PF01602">
    <property type="entry name" value="Adaptin_N"/>
    <property type="match status" value="1"/>
</dbReference>
<dbReference type="SUPFAM" id="SSF48371">
    <property type="entry name" value="ARM repeat"/>
    <property type="match status" value="1"/>
</dbReference>
<feature type="domain" description="Clathrin/coatomer adaptor adaptin-like N-terminal" evidence="8">
    <location>
        <begin position="21"/>
        <end position="640"/>
    </location>
</feature>
<evidence type="ECO:0000256" key="3">
    <source>
        <dbReference type="ARBA" id="ARBA00022448"/>
    </source>
</evidence>
<dbReference type="EMBL" id="JAVEPI010000003">
    <property type="protein sequence ID" value="KAK1442780.1"/>
    <property type="molecule type" value="Genomic_DNA"/>
</dbReference>
<evidence type="ECO:0000259" key="8">
    <source>
        <dbReference type="Pfam" id="PF01602"/>
    </source>
</evidence>
<dbReference type="InterPro" id="IPR050840">
    <property type="entry name" value="Adaptor_Complx_Large_Subunit"/>
</dbReference>
<evidence type="ECO:0000256" key="5">
    <source>
        <dbReference type="ARBA" id="ARBA00023034"/>
    </source>
</evidence>
<keyword evidence="5 7" id="KW-0333">Golgi apparatus</keyword>
<accession>A0AAD8LSA2</accession>
<comment type="caution">
    <text evidence="9">The sequence shown here is derived from an EMBL/GenBank/DDBJ whole genome shotgun (WGS) entry which is preliminary data.</text>
</comment>
<dbReference type="GO" id="GO:0030121">
    <property type="term" value="C:AP-1 adaptor complex"/>
    <property type="evidence" value="ECO:0007669"/>
    <property type="project" value="InterPro"/>
</dbReference>
<keyword evidence="6 7" id="KW-0472">Membrane</keyword>
<comment type="similarity">
    <text evidence="7">Belongs to the adaptor complexes large subunit family.</text>
</comment>